<organism evidence="6 7">
    <name type="scientific">Candidatus Desulfobia pelagia</name>
    <dbReference type="NCBI Taxonomy" id="2841692"/>
    <lineage>
        <taxon>Bacteria</taxon>
        <taxon>Pseudomonadati</taxon>
        <taxon>Thermodesulfobacteriota</taxon>
        <taxon>Desulfobulbia</taxon>
        <taxon>Desulfobulbales</taxon>
        <taxon>Desulfobulbaceae</taxon>
        <taxon>Candidatus Desulfobia</taxon>
    </lineage>
</organism>
<gene>
    <name evidence="3 6" type="primary">cmoA</name>
    <name evidence="6" type="ORF">H8E41_04825</name>
</gene>
<sequence length="242" mass="27857">MNRDTLFQDSKHPAEFTFNSQVAEVFDDMLERSVPCYRQTTGMMATLLEHFCSKGDTVYDLGCSTGTTLLELTRQLSHMNLSFIGLDSSQPMIEKAEIKKKMLSHKQDIRFETMDITEASLQECGAVFLNYTLQFLRPPVRSRFLKKVHKALKPGGILIVSEKIISHRTVINRAYIDLYLNFKRSQGYSETEIAKKREALENILVPFSIHENLDLLKESGFSETESFFQWFNFVSFLSVKTP</sequence>
<name>A0A8J6NA81_9BACT</name>
<feature type="binding site" evidence="3 4">
    <location>
        <position position="130"/>
    </location>
    <ligand>
        <name>S-adenosyl-L-methionine</name>
        <dbReference type="ChEBI" id="CHEBI:59789"/>
    </ligand>
</feature>
<protein>
    <recommendedName>
        <fullName evidence="3">Carboxy-S-adenosyl-L-methionine synthase</fullName>
        <shortName evidence="3">Cx-SAM synthase</shortName>
        <ecNumber evidence="3">2.1.3.-</ecNumber>
    </recommendedName>
</protein>
<evidence type="ECO:0000259" key="5">
    <source>
        <dbReference type="Pfam" id="PF13649"/>
    </source>
</evidence>
<dbReference type="PANTHER" id="PTHR43861:SF2">
    <property type="entry name" value="CARBOXY-S-ADENOSYL-L-METHIONINE SYNTHASE"/>
    <property type="match status" value="1"/>
</dbReference>
<dbReference type="GO" id="GO:0016743">
    <property type="term" value="F:carboxyl- or carbamoyltransferase activity"/>
    <property type="evidence" value="ECO:0007669"/>
    <property type="project" value="UniProtKB-UniRule"/>
</dbReference>
<comment type="caution">
    <text evidence="3">Lacks conserved residue(s) required for the propagation of feature annotation.</text>
</comment>
<feature type="binding site" evidence="3 4">
    <location>
        <begin position="62"/>
        <end position="64"/>
    </location>
    <ligand>
        <name>S-adenosyl-L-methionine</name>
        <dbReference type="ChEBI" id="CHEBI:59789"/>
    </ligand>
</feature>
<feature type="binding site" evidence="3 4">
    <location>
        <position position="37"/>
    </location>
    <ligand>
        <name>S-adenosyl-L-methionine</name>
        <dbReference type="ChEBI" id="CHEBI:59789"/>
    </ligand>
</feature>
<keyword evidence="2 3" id="KW-0949">S-adenosyl-L-methionine</keyword>
<accession>A0A8J6NA81</accession>
<comment type="caution">
    <text evidence="6">The sequence shown here is derived from an EMBL/GenBank/DDBJ whole genome shotgun (WGS) entry which is preliminary data.</text>
</comment>
<proteinExistence type="inferred from homology"/>
<evidence type="ECO:0000313" key="7">
    <source>
        <dbReference type="Proteomes" id="UP000614424"/>
    </source>
</evidence>
<dbReference type="Proteomes" id="UP000614424">
    <property type="component" value="Unassembled WGS sequence"/>
</dbReference>
<evidence type="ECO:0000313" key="6">
    <source>
        <dbReference type="EMBL" id="MBC8317206.1"/>
    </source>
</evidence>
<comment type="catalytic activity">
    <reaction evidence="3">
        <text>prephenate + S-adenosyl-L-methionine = carboxy-S-adenosyl-L-methionine + 3-phenylpyruvate + H2O</text>
        <dbReference type="Rhea" id="RHEA:51692"/>
        <dbReference type="ChEBI" id="CHEBI:15377"/>
        <dbReference type="ChEBI" id="CHEBI:18005"/>
        <dbReference type="ChEBI" id="CHEBI:29934"/>
        <dbReference type="ChEBI" id="CHEBI:59789"/>
        <dbReference type="ChEBI" id="CHEBI:134278"/>
    </reaction>
</comment>
<dbReference type="Pfam" id="PF13649">
    <property type="entry name" value="Methyltransf_25"/>
    <property type="match status" value="1"/>
</dbReference>
<dbReference type="InterPro" id="IPR041698">
    <property type="entry name" value="Methyltransf_25"/>
</dbReference>
<comment type="similarity">
    <text evidence="3">Belongs to the class I-like SAM-binding methyltransferase superfamily. Cx-SAM synthase family.</text>
</comment>
<evidence type="ECO:0000256" key="1">
    <source>
        <dbReference type="ARBA" id="ARBA00022679"/>
    </source>
</evidence>
<dbReference type="InterPro" id="IPR029063">
    <property type="entry name" value="SAM-dependent_MTases_sf"/>
</dbReference>
<dbReference type="AlphaFoldDB" id="A0A8J6NA81"/>
<dbReference type="PANTHER" id="PTHR43861">
    <property type="entry name" value="TRANS-ACONITATE 2-METHYLTRANSFERASE-RELATED"/>
    <property type="match status" value="1"/>
</dbReference>
<dbReference type="EMBL" id="JACNJZ010000076">
    <property type="protein sequence ID" value="MBC8317206.1"/>
    <property type="molecule type" value="Genomic_DNA"/>
</dbReference>
<dbReference type="Gene3D" id="3.40.50.150">
    <property type="entry name" value="Vaccinia Virus protein VP39"/>
    <property type="match status" value="1"/>
</dbReference>
<evidence type="ECO:0000256" key="3">
    <source>
        <dbReference type="HAMAP-Rule" id="MF_01589"/>
    </source>
</evidence>
<dbReference type="InterPro" id="IPR005271">
    <property type="entry name" value="CmoA"/>
</dbReference>
<dbReference type="NCBIfam" id="TIGR00740">
    <property type="entry name" value="carboxy-S-adenosyl-L-methionine synthase CmoA"/>
    <property type="match status" value="1"/>
</dbReference>
<keyword evidence="1 3" id="KW-0808">Transferase</keyword>
<evidence type="ECO:0000256" key="2">
    <source>
        <dbReference type="ARBA" id="ARBA00022691"/>
    </source>
</evidence>
<dbReference type="SUPFAM" id="SSF53335">
    <property type="entry name" value="S-adenosyl-L-methionine-dependent methyltransferases"/>
    <property type="match status" value="1"/>
</dbReference>
<dbReference type="GO" id="GO:0002098">
    <property type="term" value="P:tRNA wobble uridine modification"/>
    <property type="evidence" value="ECO:0007669"/>
    <property type="project" value="InterPro"/>
</dbReference>
<comment type="function">
    <text evidence="3">Catalyzes the conversion of S-adenosyl-L-methionine (SAM) to carboxy-S-adenosyl-L-methionine (Cx-SAM).</text>
</comment>
<feature type="domain" description="Methyltransferase" evidence="5">
    <location>
        <begin position="58"/>
        <end position="156"/>
    </location>
</feature>
<evidence type="ECO:0000256" key="4">
    <source>
        <dbReference type="PIRSR" id="PIRSR006325-1"/>
    </source>
</evidence>
<dbReference type="HAMAP" id="MF_01589">
    <property type="entry name" value="Cx_SAM_synthase"/>
    <property type="match status" value="1"/>
</dbReference>
<dbReference type="CDD" id="cd02440">
    <property type="entry name" value="AdoMet_MTases"/>
    <property type="match status" value="1"/>
</dbReference>
<dbReference type="GO" id="GO:1904047">
    <property type="term" value="F:S-adenosyl-L-methionine binding"/>
    <property type="evidence" value="ECO:0007669"/>
    <property type="project" value="UniProtKB-UniRule"/>
</dbReference>
<feature type="binding site" evidence="3">
    <location>
        <position position="197"/>
    </location>
    <ligand>
        <name>S-adenosyl-L-methionine</name>
        <dbReference type="ChEBI" id="CHEBI:59789"/>
    </ligand>
</feature>
<dbReference type="EC" id="2.1.3.-" evidence="3"/>
<reference evidence="6 7" key="1">
    <citation type="submission" date="2020-08" db="EMBL/GenBank/DDBJ databases">
        <title>Bridging the membrane lipid divide: bacteria of the FCB group superphylum have the potential to synthesize archaeal ether lipids.</title>
        <authorList>
            <person name="Villanueva L."/>
            <person name="Von Meijenfeldt F.A.B."/>
            <person name="Westbye A.B."/>
            <person name="Yadav S."/>
            <person name="Hopmans E.C."/>
            <person name="Dutilh B.E."/>
            <person name="Sinninghe Damste J.S."/>
        </authorList>
    </citation>
    <scope>NUCLEOTIDE SEQUENCE [LARGE SCALE GENOMIC DNA]</scope>
    <source>
        <strain evidence="6">NIOZ-UU47</strain>
    </source>
</reference>
<dbReference type="PIRSF" id="PIRSF006325">
    <property type="entry name" value="MeTrfase_bac"/>
    <property type="match status" value="1"/>
</dbReference>
<feature type="binding site" evidence="3 4">
    <location>
        <begin position="115"/>
        <end position="116"/>
    </location>
    <ligand>
        <name>S-adenosyl-L-methionine</name>
        <dbReference type="ChEBI" id="CHEBI:59789"/>
    </ligand>
</feature>